<evidence type="ECO:0000256" key="1">
    <source>
        <dbReference type="ARBA" id="ARBA00022722"/>
    </source>
</evidence>
<evidence type="ECO:0000256" key="4">
    <source>
        <dbReference type="ARBA" id="ARBA00022801"/>
    </source>
</evidence>
<sequence>MVDGLLKFKYDKDHLCFACEQGKSKKATHPPKLVLNTHSKLELIHMDLCELMRVESINGKRYILVIVDDYSRYTWVYFHQTKDEAPEMIKKFIAQVQLNFNVKIQKVRIDNGTEFKNVILQAYYENKTARLKDEIILLWRLLGQCLSFSRRKPNVEYFHVFEFLCYPTNDREDLEKLKPKVDIGIFIGYSESSRGFQIYNRRTGKIMETIHVKFDELTAMDSEHNCLKLEINRFNNDDSSADYTSIPSKEDLDHLFGPMYEEYFKK</sequence>
<evidence type="ECO:0000256" key="5">
    <source>
        <dbReference type="ARBA" id="ARBA00022842"/>
    </source>
</evidence>
<keyword evidence="8" id="KW-0548">Nucleotidyltransferase</keyword>
<evidence type="ECO:0000256" key="3">
    <source>
        <dbReference type="ARBA" id="ARBA00022759"/>
    </source>
</evidence>
<accession>A0ABQ5ICW1</accession>
<proteinExistence type="predicted"/>
<evidence type="ECO:0000256" key="8">
    <source>
        <dbReference type="ARBA" id="ARBA00022932"/>
    </source>
</evidence>
<evidence type="ECO:0000256" key="2">
    <source>
        <dbReference type="ARBA" id="ARBA00022723"/>
    </source>
</evidence>
<keyword evidence="1" id="KW-0540">Nuclease</keyword>
<dbReference type="InterPro" id="IPR036397">
    <property type="entry name" value="RNaseH_sf"/>
</dbReference>
<evidence type="ECO:0000256" key="9">
    <source>
        <dbReference type="ARBA" id="ARBA00023172"/>
    </source>
</evidence>
<evidence type="ECO:0000256" key="7">
    <source>
        <dbReference type="ARBA" id="ARBA00022918"/>
    </source>
</evidence>
<keyword evidence="12" id="KW-1185">Reference proteome</keyword>
<evidence type="ECO:0000259" key="10">
    <source>
        <dbReference type="PROSITE" id="PS50994"/>
    </source>
</evidence>
<organism evidence="11 12">
    <name type="scientific">Tanacetum coccineum</name>
    <dbReference type="NCBI Taxonomy" id="301880"/>
    <lineage>
        <taxon>Eukaryota</taxon>
        <taxon>Viridiplantae</taxon>
        <taxon>Streptophyta</taxon>
        <taxon>Embryophyta</taxon>
        <taxon>Tracheophyta</taxon>
        <taxon>Spermatophyta</taxon>
        <taxon>Magnoliopsida</taxon>
        <taxon>eudicotyledons</taxon>
        <taxon>Gunneridae</taxon>
        <taxon>Pentapetalae</taxon>
        <taxon>asterids</taxon>
        <taxon>campanulids</taxon>
        <taxon>Asterales</taxon>
        <taxon>Asteraceae</taxon>
        <taxon>Asteroideae</taxon>
        <taxon>Anthemideae</taxon>
        <taxon>Anthemidinae</taxon>
        <taxon>Tanacetum</taxon>
    </lineage>
</organism>
<dbReference type="PROSITE" id="PS50994">
    <property type="entry name" value="INTEGRASE"/>
    <property type="match status" value="1"/>
</dbReference>
<dbReference type="EMBL" id="BQNB010020632">
    <property type="protein sequence ID" value="GJT97983.1"/>
    <property type="molecule type" value="Genomic_DNA"/>
</dbReference>
<dbReference type="InterPro" id="IPR001584">
    <property type="entry name" value="Integrase_cat-core"/>
</dbReference>
<dbReference type="Pfam" id="PF00665">
    <property type="entry name" value="rve"/>
    <property type="match status" value="1"/>
</dbReference>
<dbReference type="PANTHER" id="PTHR42648:SF11">
    <property type="entry name" value="TRANSPOSON TY4-P GAG-POL POLYPROTEIN"/>
    <property type="match status" value="1"/>
</dbReference>
<dbReference type="Proteomes" id="UP001151760">
    <property type="component" value="Unassembled WGS sequence"/>
</dbReference>
<dbReference type="InterPro" id="IPR039537">
    <property type="entry name" value="Retrotran_Ty1/copia-like"/>
</dbReference>
<keyword evidence="3" id="KW-0255">Endonuclease</keyword>
<feature type="domain" description="Integrase catalytic" evidence="10">
    <location>
        <begin position="27"/>
        <end position="123"/>
    </location>
</feature>
<evidence type="ECO:0000313" key="11">
    <source>
        <dbReference type="EMBL" id="GJT97983.1"/>
    </source>
</evidence>
<dbReference type="InterPro" id="IPR057670">
    <property type="entry name" value="SH3_retrovirus"/>
</dbReference>
<keyword evidence="7" id="KW-0695">RNA-directed DNA polymerase</keyword>
<protein>
    <submittedName>
        <fullName evidence="11">Retrovirus-related pol polyprotein from transposon TNT 1-94</fullName>
    </submittedName>
</protein>
<keyword evidence="2" id="KW-0479">Metal-binding</keyword>
<name>A0ABQ5ICW1_9ASTR</name>
<dbReference type="Gene3D" id="3.30.420.10">
    <property type="entry name" value="Ribonuclease H-like superfamily/Ribonuclease H"/>
    <property type="match status" value="1"/>
</dbReference>
<comment type="caution">
    <text evidence="11">The sequence shown here is derived from an EMBL/GenBank/DDBJ whole genome shotgun (WGS) entry which is preliminary data.</text>
</comment>
<evidence type="ECO:0000256" key="6">
    <source>
        <dbReference type="ARBA" id="ARBA00022908"/>
    </source>
</evidence>
<reference evidence="11" key="2">
    <citation type="submission" date="2022-01" db="EMBL/GenBank/DDBJ databases">
        <authorList>
            <person name="Yamashiro T."/>
            <person name="Shiraishi A."/>
            <person name="Satake H."/>
            <person name="Nakayama K."/>
        </authorList>
    </citation>
    <scope>NUCLEOTIDE SEQUENCE</scope>
</reference>
<keyword evidence="9" id="KW-0233">DNA recombination</keyword>
<dbReference type="Pfam" id="PF25597">
    <property type="entry name" value="SH3_retrovirus"/>
    <property type="match status" value="1"/>
</dbReference>
<gene>
    <name evidence="11" type="ORF">Tco_1093501</name>
</gene>
<dbReference type="PANTHER" id="PTHR42648">
    <property type="entry name" value="TRANSPOSASE, PUTATIVE-RELATED"/>
    <property type="match status" value="1"/>
</dbReference>
<keyword evidence="8" id="KW-0239">DNA-directed DNA polymerase</keyword>
<reference evidence="11" key="1">
    <citation type="journal article" date="2022" name="Int. J. Mol. Sci.">
        <title>Draft Genome of Tanacetum Coccineum: Genomic Comparison of Closely Related Tanacetum-Family Plants.</title>
        <authorList>
            <person name="Yamashiro T."/>
            <person name="Shiraishi A."/>
            <person name="Nakayama K."/>
            <person name="Satake H."/>
        </authorList>
    </citation>
    <scope>NUCLEOTIDE SEQUENCE</scope>
</reference>
<dbReference type="InterPro" id="IPR012337">
    <property type="entry name" value="RNaseH-like_sf"/>
</dbReference>
<evidence type="ECO:0000313" key="12">
    <source>
        <dbReference type="Proteomes" id="UP001151760"/>
    </source>
</evidence>
<dbReference type="SUPFAM" id="SSF53098">
    <property type="entry name" value="Ribonuclease H-like"/>
    <property type="match status" value="1"/>
</dbReference>
<keyword evidence="4" id="KW-0378">Hydrolase</keyword>
<keyword evidence="8" id="KW-0808">Transferase</keyword>
<keyword evidence="6" id="KW-0229">DNA integration</keyword>
<keyword evidence="5" id="KW-0460">Magnesium</keyword>